<evidence type="ECO:0000313" key="3">
    <source>
        <dbReference type="Proteomes" id="UP000242715"/>
    </source>
</evidence>
<feature type="region of interest" description="Disordered" evidence="1">
    <location>
        <begin position="1"/>
        <end position="73"/>
    </location>
</feature>
<evidence type="ECO:0000313" key="2">
    <source>
        <dbReference type="EMBL" id="GAU40902.1"/>
    </source>
</evidence>
<name>A0A2Z6NX66_TRISU</name>
<sequence>MGKKASKPRKEFVQVRDNRQNQPSHQPVNNETASESDHNIINSVEVQVTKVQNEDGVDANHNSQSHNEDEEQVNGIENIIITQEVPEFVPDTPINEEIADEELEIIEHVFNAKDDNPNIPKEVHHDMQILKSNWADMAEEHRKNQEGELALGDNMEDPPFETVLSKSQKKKKKK</sequence>
<gene>
    <name evidence="2" type="ORF">TSUD_297070</name>
</gene>
<organism evidence="2 3">
    <name type="scientific">Trifolium subterraneum</name>
    <name type="common">Subterranean clover</name>
    <dbReference type="NCBI Taxonomy" id="3900"/>
    <lineage>
        <taxon>Eukaryota</taxon>
        <taxon>Viridiplantae</taxon>
        <taxon>Streptophyta</taxon>
        <taxon>Embryophyta</taxon>
        <taxon>Tracheophyta</taxon>
        <taxon>Spermatophyta</taxon>
        <taxon>Magnoliopsida</taxon>
        <taxon>eudicotyledons</taxon>
        <taxon>Gunneridae</taxon>
        <taxon>Pentapetalae</taxon>
        <taxon>rosids</taxon>
        <taxon>fabids</taxon>
        <taxon>Fabales</taxon>
        <taxon>Fabaceae</taxon>
        <taxon>Papilionoideae</taxon>
        <taxon>50 kb inversion clade</taxon>
        <taxon>NPAAA clade</taxon>
        <taxon>Hologalegina</taxon>
        <taxon>IRL clade</taxon>
        <taxon>Trifolieae</taxon>
        <taxon>Trifolium</taxon>
    </lineage>
</organism>
<feature type="compositionally biased region" description="Polar residues" evidence="1">
    <location>
        <begin position="20"/>
        <end position="51"/>
    </location>
</feature>
<evidence type="ECO:0000256" key="1">
    <source>
        <dbReference type="SAM" id="MobiDB-lite"/>
    </source>
</evidence>
<feature type="region of interest" description="Disordered" evidence="1">
    <location>
        <begin position="139"/>
        <end position="174"/>
    </location>
</feature>
<dbReference type="EMBL" id="DF973832">
    <property type="protein sequence ID" value="GAU40902.1"/>
    <property type="molecule type" value="Genomic_DNA"/>
</dbReference>
<proteinExistence type="predicted"/>
<protein>
    <submittedName>
        <fullName evidence="2">Uncharacterized protein</fullName>
    </submittedName>
</protein>
<keyword evidence="3" id="KW-1185">Reference proteome</keyword>
<feature type="compositionally biased region" description="Basic and acidic residues" evidence="1">
    <location>
        <begin position="8"/>
        <end position="19"/>
    </location>
</feature>
<dbReference type="Proteomes" id="UP000242715">
    <property type="component" value="Unassembled WGS sequence"/>
</dbReference>
<accession>A0A2Z6NX66</accession>
<dbReference type="AlphaFoldDB" id="A0A2Z6NX66"/>
<reference evidence="3" key="1">
    <citation type="journal article" date="2017" name="Front. Plant Sci.">
        <title>Climate Clever Clovers: New Paradigm to Reduce the Environmental Footprint of Ruminants by Breeding Low Methanogenic Forages Utilizing Haplotype Variation.</title>
        <authorList>
            <person name="Kaur P."/>
            <person name="Appels R."/>
            <person name="Bayer P.E."/>
            <person name="Keeble-Gagnere G."/>
            <person name="Wang J."/>
            <person name="Hirakawa H."/>
            <person name="Shirasawa K."/>
            <person name="Vercoe P."/>
            <person name="Stefanova K."/>
            <person name="Durmic Z."/>
            <person name="Nichols P."/>
            <person name="Revell C."/>
            <person name="Isobe S.N."/>
            <person name="Edwards D."/>
            <person name="Erskine W."/>
        </authorList>
    </citation>
    <scope>NUCLEOTIDE SEQUENCE [LARGE SCALE GENOMIC DNA]</scope>
    <source>
        <strain evidence="3">cv. Daliak</strain>
    </source>
</reference>